<gene>
    <name evidence="1" type="ORF">QNI19_06305</name>
</gene>
<comment type="caution">
    <text evidence="1">The sequence shown here is derived from an EMBL/GenBank/DDBJ whole genome shotgun (WGS) entry which is preliminary data.</text>
</comment>
<reference evidence="1 2" key="1">
    <citation type="submission" date="2023-05" db="EMBL/GenBank/DDBJ databases">
        <authorList>
            <person name="Zhang X."/>
        </authorList>
    </citation>
    <scope>NUCLEOTIDE SEQUENCE [LARGE SCALE GENOMIC DNA]</scope>
    <source>
        <strain evidence="1 2">DM2B3-1</strain>
    </source>
</reference>
<organism evidence="1 2">
    <name type="scientific">Xanthocytophaga flava</name>
    <dbReference type="NCBI Taxonomy" id="3048013"/>
    <lineage>
        <taxon>Bacteria</taxon>
        <taxon>Pseudomonadati</taxon>
        <taxon>Bacteroidota</taxon>
        <taxon>Cytophagia</taxon>
        <taxon>Cytophagales</taxon>
        <taxon>Rhodocytophagaceae</taxon>
        <taxon>Xanthocytophaga</taxon>
    </lineage>
</organism>
<name>A0ABT7CFP1_9BACT</name>
<dbReference type="EMBL" id="JASJOT010000003">
    <property type="protein sequence ID" value="MDJ1492535.1"/>
    <property type="molecule type" value="Genomic_DNA"/>
</dbReference>
<protein>
    <recommendedName>
        <fullName evidence="3">DUF4252 domain-containing protein</fullName>
    </recommendedName>
</protein>
<evidence type="ECO:0000313" key="2">
    <source>
        <dbReference type="Proteomes" id="UP001228581"/>
    </source>
</evidence>
<sequence>MRFYSLLLYIAITTLCIGNSFAQKSEKEDPKLGPNPVYFLDNAEVMPDTLSLPSLGNIINVFVYYDHDAIKRAGAKAKDGVVYIETMAYVRNRFVKLLRNYSSAYDKLYAQSGSDSSFQYILNGKALKKYDEGDLDIKNKHLIQSLEVITADQLRTRYNITDKQAGVVLTTQKDKPVRSGHKKK</sequence>
<evidence type="ECO:0000313" key="1">
    <source>
        <dbReference type="EMBL" id="MDJ1492535.1"/>
    </source>
</evidence>
<keyword evidence="2" id="KW-1185">Reference proteome</keyword>
<proteinExistence type="predicted"/>
<accession>A0ABT7CFP1</accession>
<dbReference type="RefSeq" id="WP_313993514.1">
    <property type="nucleotide sequence ID" value="NZ_JASJOR010000001.1"/>
</dbReference>
<evidence type="ECO:0008006" key="3">
    <source>
        <dbReference type="Google" id="ProtNLM"/>
    </source>
</evidence>
<dbReference type="Proteomes" id="UP001228581">
    <property type="component" value="Unassembled WGS sequence"/>
</dbReference>